<feature type="transmembrane region" description="Helical" evidence="1">
    <location>
        <begin position="119"/>
        <end position="139"/>
    </location>
</feature>
<evidence type="ECO:0000256" key="1">
    <source>
        <dbReference type="SAM" id="Phobius"/>
    </source>
</evidence>
<proteinExistence type="predicted"/>
<dbReference type="PANTHER" id="PTHR41771:SF1">
    <property type="entry name" value="MEMBRANE PROTEIN"/>
    <property type="match status" value="1"/>
</dbReference>
<dbReference type="InterPro" id="IPR012507">
    <property type="entry name" value="YibE_F"/>
</dbReference>
<keyword evidence="1" id="KW-1133">Transmembrane helix</keyword>
<dbReference type="PIRSF" id="PIRSF031503">
    <property type="entry name" value="UCP031503_mp"/>
    <property type="match status" value="1"/>
</dbReference>
<dbReference type="Pfam" id="PF07907">
    <property type="entry name" value="YibE_F"/>
    <property type="match status" value="1"/>
</dbReference>
<feature type="transmembrane region" description="Helical" evidence="1">
    <location>
        <begin position="21"/>
        <end position="41"/>
    </location>
</feature>
<gene>
    <name evidence="2" type="ORF">MOO45_07905</name>
</gene>
<name>A0ABY4P904_9LACO</name>
<organism evidence="2 3">
    <name type="scientific">Bombilactobacillus folatiphilus</name>
    <dbReference type="NCBI Taxonomy" id="2923362"/>
    <lineage>
        <taxon>Bacteria</taxon>
        <taxon>Bacillati</taxon>
        <taxon>Bacillota</taxon>
        <taxon>Bacilli</taxon>
        <taxon>Lactobacillales</taxon>
        <taxon>Lactobacillaceae</taxon>
        <taxon>Bombilactobacillus</taxon>
    </lineage>
</organism>
<accession>A0ABY4P904</accession>
<dbReference type="PANTHER" id="PTHR41771">
    <property type="entry name" value="MEMBRANE PROTEIN-RELATED"/>
    <property type="match status" value="1"/>
</dbReference>
<evidence type="ECO:0000313" key="2">
    <source>
        <dbReference type="EMBL" id="UQS82095.1"/>
    </source>
</evidence>
<dbReference type="InterPro" id="IPR014564">
    <property type="entry name" value="UCP031503_TM"/>
</dbReference>
<keyword evidence="3" id="KW-1185">Reference proteome</keyword>
<dbReference type="RefSeq" id="WP_249514365.1">
    <property type="nucleotide sequence ID" value="NZ_CP093366.1"/>
</dbReference>
<evidence type="ECO:0000313" key="3">
    <source>
        <dbReference type="Proteomes" id="UP000831495"/>
    </source>
</evidence>
<feature type="transmembrane region" description="Helical" evidence="1">
    <location>
        <begin position="76"/>
        <end position="99"/>
    </location>
</feature>
<protein>
    <submittedName>
        <fullName evidence="2">YibE/F family protein</fullName>
    </submittedName>
</protein>
<keyword evidence="1" id="KW-0472">Membrane</keyword>
<dbReference type="EMBL" id="CP093366">
    <property type="protein sequence ID" value="UQS82095.1"/>
    <property type="molecule type" value="Genomic_DNA"/>
</dbReference>
<feature type="transmembrane region" description="Helical" evidence="1">
    <location>
        <begin position="219"/>
        <end position="239"/>
    </location>
</feature>
<sequence length="248" mass="26998">MIYLTGILLALLVLICGRQGLRIFGSLGAGFLCLLILIMLISDEFNPIVVGILFVIGLAFLAIYPNTQNPLVQKTAIVATLSMLLVVFGLTLLAVHFSFSHGFTTEDTEEIEQFVLEVGISFPQIQVVVILISSLGAIAEASIAVSSGVWEIVEQQPQIAAKQLWHAGLEIGRKNIATALNTLLSSFFGSYLTLGLWFIQLHYSLAKIFNNALLVNAALELMVSFGGVLGAVYLSIYYIGHQRRKVKV</sequence>
<feature type="transmembrane region" description="Helical" evidence="1">
    <location>
        <begin position="47"/>
        <end position="64"/>
    </location>
</feature>
<feature type="transmembrane region" description="Helical" evidence="1">
    <location>
        <begin position="179"/>
        <end position="199"/>
    </location>
</feature>
<keyword evidence="1" id="KW-0812">Transmembrane</keyword>
<dbReference type="Proteomes" id="UP000831495">
    <property type="component" value="Chromosome"/>
</dbReference>
<reference evidence="2" key="1">
    <citation type="journal article" date="2022" name="Int. J. Syst. Evol. Microbiol.">
        <title>Apilactobacillus apisilvae sp. nov., Nicolia spurrieriana gen. nov. sp. nov., Bombilactobacillus folatiphilus sp. nov. and Bombilactobacillus thymidiniphilus sp. nov., four new lactic acid bacterial isolates from stingless bees Tetragonula carbonaria and Austroplebeia australis.</title>
        <authorList>
            <person name="Oliphant S.A."/>
            <person name="Watson-Haigh N.S."/>
            <person name="Sumby K.M."/>
            <person name="Gardner J."/>
            <person name="Groom S."/>
            <person name="Jiranek V."/>
        </authorList>
    </citation>
    <scope>NUCLEOTIDE SEQUENCE</scope>
    <source>
        <strain evidence="2">SG4_D2</strain>
    </source>
</reference>